<evidence type="ECO:0000313" key="2">
    <source>
        <dbReference type="EMBL" id="ORY14366.1"/>
    </source>
</evidence>
<reference evidence="2 3" key="1">
    <citation type="submission" date="2016-07" db="EMBL/GenBank/DDBJ databases">
        <title>Pervasive Adenine N6-methylation of Active Genes in Fungi.</title>
        <authorList>
            <consortium name="DOE Joint Genome Institute"/>
            <person name="Mondo S.J."/>
            <person name="Dannebaum R.O."/>
            <person name="Kuo R.C."/>
            <person name="Labutti K."/>
            <person name="Haridas S."/>
            <person name="Kuo A."/>
            <person name="Salamov A."/>
            <person name="Ahrendt S.R."/>
            <person name="Lipzen A."/>
            <person name="Sullivan W."/>
            <person name="Andreopoulos W.B."/>
            <person name="Clum A."/>
            <person name="Lindquist E."/>
            <person name="Daum C."/>
            <person name="Ramamoorthy G.K."/>
            <person name="Gryganskyi A."/>
            <person name="Culley D."/>
            <person name="Magnuson J.K."/>
            <person name="James T.Y."/>
            <person name="O'Malley M.A."/>
            <person name="Stajich J.E."/>
            <person name="Spatafora J.W."/>
            <person name="Visel A."/>
            <person name="Grigoriev I.V."/>
        </authorList>
    </citation>
    <scope>NUCLEOTIDE SEQUENCE [LARGE SCALE GENOMIC DNA]</scope>
    <source>
        <strain evidence="2 3">CBS 115471</strain>
    </source>
</reference>
<evidence type="ECO:0000256" key="1">
    <source>
        <dbReference type="SAM" id="MobiDB-lite"/>
    </source>
</evidence>
<keyword evidence="3" id="KW-1185">Reference proteome</keyword>
<dbReference type="OrthoDB" id="2563155at2759"/>
<gene>
    <name evidence="2" type="ORF">BCR34DRAFT_585770</name>
</gene>
<evidence type="ECO:0000313" key="3">
    <source>
        <dbReference type="Proteomes" id="UP000193144"/>
    </source>
</evidence>
<accession>A0A1Y1ZVT2</accession>
<dbReference type="AlphaFoldDB" id="A0A1Y1ZVT2"/>
<name>A0A1Y1ZVT2_9PLEO</name>
<comment type="caution">
    <text evidence="2">The sequence shown here is derived from an EMBL/GenBank/DDBJ whole genome shotgun (WGS) entry which is preliminary data.</text>
</comment>
<proteinExistence type="predicted"/>
<protein>
    <submittedName>
        <fullName evidence="2">Uncharacterized protein</fullName>
    </submittedName>
</protein>
<dbReference type="Proteomes" id="UP000193144">
    <property type="component" value="Unassembled WGS sequence"/>
</dbReference>
<organism evidence="2 3">
    <name type="scientific">Clohesyomyces aquaticus</name>
    <dbReference type="NCBI Taxonomy" id="1231657"/>
    <lineage>
        <taxon>Eukaryota</taxon>
        <taxon>Fungi</taxon>
        <taxon>Dikarya</taxon>
        <taxon>Ascomycota</taxon>
        <taxon>Pezizomycotina</taxon>
        <taxon>Dothideomycetes</taxon>
        <taxon>Pleosporomycetidae</taxon>
        <taxon>Pleosporales</taxon>
        <taxon>Lindgomycetaceae</taxon>
        <taxon>Clohesyomyces</taxon>
    </lineage>
</organism>
<feature type="region of interest" description="Disordered" evidence="1">
    <location>
        <begin position="1"/>
        <end position="32"/>
    </location>
</feature>
<dbReference type="EMBL" id="MCFA01000033">
    <property type="protein sequence ID" value="ORY14366.1"/>
    <property type="molecule type" value="Genomic_DNA"/>
</dbReference>
<sequence>MRPPHLRERKKSPEHIALMRTPAARQQSPPQRNLSSIAELDVYFWEGETSAAVCNSTTLHSSAAHPDSLSWVLLFRGANPKWASEKVLFVKSNIDLLPALDQTDETKAIMAEATEDASNAAKLPVGPTITSDGSSEGKPAAHHPFAVFEQQPVVFKE</sequence>